<dbReference type="Proteomes" id="UP001631969">
    <property type="component" value="Unassembled WGS sequence"/>
</dbReference>
<protein>
    <submittedName>
        <fullName evidence="1">Uncharacterized protein</fullName>
    </submittedName>
</protein>
<accession>A0ACC7P837</accession>
<gene>
    <name evidence="1" type="ORF">ACI1P1_19580</name>
</gene>
<keyword evidence="2" id="KW-1185">Reference proteome</keyword>
<proteinExistence type="predicted"/>
<reference evidence="1" key="1">
    <citation type="submission" date="2024-12" db="EMBL/GenBank/DDBJ databases">
        <authorList>
            <person name="Wu N."/>
        </authorList>
    </citation>
    <scope>NUCLEOTIDE SEQUENCE</scope>
    <source>
        <strain evidence="1">P15</strain>
    </source>
</reference>
<evidence type="ECO:0000313" key="2">
    <source>
        <dbReference type="Proteomes" id="UP001631969"/>
    </source>
</evidence>
<comment type="caution">
    <text evidence="1">The sequence shown here is derived from an EMBL/GenBank/DDBJ whole genome shotgun (WGS) entry which is preliminary data.</text>
</comment>
<dbReference type="EMBL" id="JBJURJ010000013">
    <property type="protein sequence ID" value="MFM9330507.1"/>
    <property type="molecule type" value="Genomic_DNA"/>
</dbReference>
<evidence type="ECO:0000313" key="1">
    <source>
        <dbReference type="EMBL" id="MFM9330507.1"/>
    </source>
</evidence>
<organism evidence="1 2">
    <name type="scientific">Paenibacillus mesotrionivorans</name>
    <dbReference type="NCBI Taxonomy" id="3160968"/>
    <lineage>
        <taxon>Bacteria</taxon>
        <taxon>Bacillati</taxon>
        <taxon>Bacillota</taxon>
        <taxon>Bacilli</taxon>
        <taxon>Bacillales</taxon>
        <taxon>Paenibacillaceae</taxon>
        <taxon>Paenibacillus</taxon>
    </lineage>
</organism>
<sequence>MNVLSQIMGVREAAAKWGLQPEEVERLCREGGIRAVRLDGEDGPWVLLKEQPNPVTGEGLPRQQRVSADKTSYMSSKLLDALYE</sequence>
<name>A0ACC7P837_9BACL</name>